<dbReference type="SUPFAM" id="SSF158634">
    <property type="entry name" value="RPA2825-like"/>
    <property type="match status" value="1"/>
</dbReference>
<gene>
    <name evidence="2" type="ORF">RF007C_00390</name>
</gene>
<dbReference type="AlphaFoldDB" id="W7UT14"/>
<evidence type="ECO:0000256" key="1">
    <source>
        <dbReference type="SAM" id="SignalP"/>
    </source>
</evidence>
<accession>W7UT14</accession>
<evidence type="ECO:0000313" key="2">
    <source>
        <dbReference type="EMBL" id="EWM54569.1"/>
    </source>
</evidence>
<dbReference type="Proteomes" id="UP000019365">
    <property type="component" value="Unassembled WGS sequence"/>
</dbReference>
<organism evidence="2 3">
    <name type="scientific">Ruminococcus flavefaciens 007c</name>
    <dbReference type="NCBI Taxonomy" id="1341157"/>
    <lineage>
        <taxon>Bacteria</taxon>
        <taxon>Bacillati</taxon>
        <taxon>Bacillota</taxon>
        <taxon>Clostridia</taxon>
        <taxon>Eubacteriales</taxon>
        <taxon>Oscillospiraceae</taxon>
        <taxon>Ruminococcus</taxon>
    </lineage>
</organism>
<evidence type="ECO:0000313" key="3">
    <source>
        <dbReference type="Proteomes" id="UP000019365"/>
    </source>
</evidence>
<reference evidence="2 3" key="1">
    <citation type="journal article" date="2014" name="PLoS ONE">
        <title>Rumen cellulosomics: divergent fiber-degrading strategies revealed by comparative genome-wide analysis of six ruminococcal strains.</title>
        <authorList>
            <person name="Dassa B."/>
            <person name="Borovok I."/>
            <person name="Ruimy-Israeli V."/>
            <person name="Lamed R."/>
            <person name="Flint H.J."/>
            <person name="Duncan S.H."/>
            <person name="Henrissat B."/>
            <person name="Coutinho P."/>
            <person name="Morrison M."/>
            <person name="Mosoni P."/>
            <person name="Yeoman C.J."/>
            <person name="White B.A."/>
            <person name="Bayer E.A."/>
        </authorList>
    </citation>
    <scope>NUCLEOTIDE SEQUENCE [LARGE SCALE GENOMIC DNA]</scope>
    <source>
        <strain evidence="2 3">007c</strain>
    </source>
</reference>
<feature type="signal peptide" evidence="1">
    <location>
        <begin position="1"/>
        <end position="24"/>
    </location>
</feature>
<comment type="caution">
    <text evidence="2">The sequence shown here is derived from an EMBL/GenBank/DDBJ whole genome shotgun (WGS) entry which is preliminary data.</text>
</comment>
<sequence>MIDFKKFFCASVAALTIVSTSAAANDTASGDPLCIRAYASEALDGERTATVYEHPVSGITVVFRVVYFRKYDEEAYGHTNSIYDALERLDYDGSFRNRRDNIAPFNGFTDYSGTAEENTKMLALLKSGSLIKRKTYIHAYYG</sequence>
<protein>
    <submittedName>
        <fullName evidence="2">Uncharacterized protein</fullName>
    </submittedName>
</protein>
<dbReference type="PATRIC" id="fig|1341157.4.peg.757"/>
<name>W7UT14_RUMFL</name>
<feature type="chain" id="PRO_5039153209" evidence="1">
    <location>
        <begin position="25"/>
        <end position="142"/>
    </location>
</feature>
<dbReference type="OrthoDB" id="9794294at2"/>
<dbReference type="RefSeq" id="WP_037297387.1">
    <property type="nucleotide sequence ID" value="NZ_ATAX01000011.1"/>
</dbReference>
<dbReference type="EMBL" id="ATAX01000011">
    <property type="protein sequence ID" value="EWM54569.1"/>
    <property type="molecule type" value="Genomic_DNA"/>
</dbReference>
<keyword evidence="3" id="KW-1185">Reference proteome</keyword>
<proteinExistence type="predicted"/>
<keyword evidence="1" id="KW-0732">Signal</keyword>